<dbReference type="AlphaFoldDB" id="A0A0V1B9Z8"/>
<feature type="non-terminal residue" evidence="1">
    <location>
        <position position="1"/>
    </location>
</feature>
<dbReference type="EMBL" id="JYDH01000076">
    <property type="protein sequence ID" value="KRY33846.1"/>
    <property type="molecule type" value="Genomic_DNA"/>
</dbReference>
<evidence type="ECO:0000313" key="2">
    <source>
        <dbReference type="Proteomes" id="UP000054776"/>
    </source>
</evidence>
<name>A0A0V1B9Z8_TRISP</name>
<feature type="non-terminal residue" evidence="1">
    <location>
        <position position="69"/>
    </location>
</feature>
<accession>A0A0V1B9Z8</accession>
<keyword evidence="2" id="KW-1185">Reference proteome</keyword>
<reference evidence="1 2" key="1">
    <citation type="submission" date="2015-01" db="EMBL/GenBank/DDBJ databases">
        <title>Evolution of Trichinella species and genotypes.</title>
        <authorList>
            <person name="Korhonen P.K."/>
            <person name="Edoardo P."/>
            <person name="Giuseppe L.R."/>
            <person name="Gasser R.B."/>
        </authorList>
    </citation>
    <scope>NUCLEOTIDE SEQUENCE [LARGE SCALE GENOMIC DNA]</scope>
    <source>
        <strain evidence="1">ISS3</strain>
    </source>
</reference>
<dbReference type="Proteomes" id="UP000054776">
    <property type="component" value="Unassembled WGS sequence"/>
</dbReference>
<proteinExistence type="predicted"/>
<dbReference type="InParanoid" id="A0A0V1B9Z8"/>
<sequence>LQLVKTQKGAQVSYSASTINGKLISSLIMYDEFSWSYVSNKWPVKLPCAYLNTQESRHTGTPLKWNKGG</sequence>
<comment type="caution">
    <text evidence="1">The sequence shown here is derived from an EMBL/GenBank/DDBJ whole genome shotgun (WGS) entry which is preliminary data.</text>
</comment>
<protein>
    <submittedName>
        <fullName evidence="1">Uncharacterized protein</fullName>
    </submittedName>
</protein>
<organism evidence="1 2">
    <name type="scientific">Trichinella spiralis</name>
    <name type="common">Trichina worm</name>
    <dbReference type="NCBI Taxonomy" id="6334"/>
    <lineage>
        <taxon>Eukaryota</taxon>
        <taxon>Metazoa</taxon>
        <taxon>Ecdysozoa</taxon>
        <taxon>Nematoda</taxon>
        <taxon>Enoplea</taxon>
        <taxon>Dorylaimia</taxon>
        <taxon>Trichinellida</taxon>
        <taxon>Trichinellidae</taxon>
        <taxon>Trichinella</taxon>
    </lineage>
</organism>
<evidence type="ECO:0000313" key="1">
    <source>
        <dbReference type="EMBL" id="KRY33846.1"/>
    </source>
</evidence>
<gene>
    <name evidence="1" type="ORF">T01_7265</name>
</gene>